<protein>
    <submittedName>
        <fullName evidence="1">Uncharacterized protein</fullName>
    </submittedName>
</protein>
<dbReference type="AlphaFoldDB" id="A0A645E6F6"/>
<accession>A0A645E6F6</accession>
<proteinExistence type="predicted"/>
<evidence type="ECO:0000313" key="1">
    <source>
        <dbReference type="EMBL" id="MPM97357.1"/>
    </source>
</evidence>
<name>A0A645E6F6_9ZZZZ</name>
<sequence>MKDSSRILLLHLTDVKIEGDEFATREMSVLLAHGENLPLARHGVAELAVRSEKNDWKLHALDLTGRRIAEIPLRRENGELRFTADNFAIKGQVIFGYELIRGESAK</sequence>
<organism evidence="1">
    <name type="scientific">bioreactor metagenome</name>
    <dbReference type="NCBI Taxonomy" id="1076179"/>
    <lineage>
        <taxon>unclassified sequences</taxon>
        <taxon>metagenomes</taxon>
        <taxon>ecological metagenomes</taxon>
    </lineage>
</organism>
<dbReference type="EMBL" id="VSSQ01043644">
    <property type="protein sequence ID" value="MPM97357.1"/>
    <property type="molecule type" value="Genomic_DNA"/>
</dbReference>
<reference evidence="1" key="1">
    <citation type="submission" date="2019-08" db="EMBL/GenBank/DDBJ databases">
        <authorList>
            <person name="Kucharzyk K."/>
            <person name="Murdoch R.W."/>
            <person name="Higgins S."/>
            <person name="Loffler F."/>
        </authorList>
    </citation>
    <scope>NUCLEOTIDE SEQUENCE</scope>
</reference>
<comment type="caution">
    <text evidence="1">The sequence shown here is derived from an EMBL/GenBank/DDBJ whole genome shotgun (WGS) entry which is preliminary data.</text>
</comment>
<gene>
    <name evidence="1" type="ORF">SDC9_144530</name>
</gene>